<dbReference type="EMBL" id="JAUOEL010000006">
    <property type="protein sequence ID" value="MDO5975994.1"/>
    <property type="molecule type" value="Genomic_DNA"/>
</dbReference>
<evidence type="ECO:0000256" key="2">
    <source>
        <dbReference type="ARBA" id="ARBA00022723"/>
    </source>
</evidence>
<evidence type="ECO:0000313" key="8">
    <source>
        <dbReference type="Proteomes" id="UP001176806"/>
    </source>
</evidence>
<keyword evidence="5" id="KW-0732">Signal</keyword>
<dbReference type="PROSITE" id="PS00523">
    <property type="entry name" value="SULFATASE_1"/>
    <property type="match status" value="1"/>
</dbReference>
<keyword evidence="8" id="KW-1185">Reference proteome</keyword>
<dbReference type="Proteomes" id="UP001176806">
    <property type="component" value="Unassembled WGS sequence"/>
</dbReference>
<dbReference type="PANTHER" id="PTHR42693">
    <property type="entry name" value="ARYLSULFATASE FAMILY MEMBER"/>
    <property type="match status" value="1"/>
</dbReference>
<name>A0ABT8WS45_9FLAO</name>
<dbReference type="Pfam" id="PF00884">
    <property type="entry name" value="Sulfatase"/>
    <property type="match status" value="1"/>
</dbReference>
<organism evidence="7 8">
    <name type="scientific">Flavivirga jejuensis</name>
    <dbReference type="NCBI Taxonomy" id="870487"/>
    <lineage>
        <taxon>Bacteria</taxon>
        <taxon>Pseudomonadati</taxon>
        <taxon>Bacteroidota</taxon>
        <taxon>Flavobacteriia</taxon>
        <taxon>Flavobacteriales</taxon>
        <taxon>Flavobacteriaceae</taxon>
        <taxon>Flavivirga</taxon>
    </lineage>
</organism>
<dbReference type="SUPFAM" id="SSF53649">
    <property type="entry name" value="Alkaline phosphatase-like"/>
    <property type="match status" value="1"/>
</dbReference>
<comment type="caution">
    <text evidence="7">The sequence shown here is derived from an EMBL/GenBank/DDBJ whole genome shotgun (WGS) entry which is preliminary data.</text>
</comment>
<gene>
    <name evidence="7" type="ORF">Q4Q40_17485</name>
</gene>
<evidence type="ECO:0000256" key="1">
    <source>
        <dbReference type="ARBA" id="ARBA00008779"/>
    </source>
</evidence>
<dbReference type="Gene3D" id="3.40.720.10">
    <property type="entry name" value="Alkaline Phosphatase, subunit A"/>
    <property type="match status" value="2"/>
</dbReference>
<accession>A0ABT8WS45</accession>
<reference evidence="7" key="1">
    <citation type="submission" date="2023-07" db="EMBL/GenBank/DDBJ databases">
        <title>Two novel species in the genus Flavivirga.</title>
        <authorList>
            <person name="Kwon K."/>
        </authorList>
    </citation>
    <scope>NUCLEOTIDE SEQUENCE</scope>
    <source>
        <strain evidence="7">KACC 14158</strain>
    </source>
</reference>
<evidence type="ECO:0000313" key="7">
    <source>
        <dbReference type="EMBL" id="MDO5975994.1"/>
    </source>
</evidence>
<dbReference type="PANTHER" id="PTHR42693:SF33">
    <property type="entry name" value="ARYLSULFATASE"/>
    <property type="match status" value="1"/>
</dbReference>
<evidence type="ECO:0000256" key="5">
    <source>
        <dbReference type="SAM" id="SignalP"/>
    </source>
</evidence>
<dbReference type="RefSeq" id="WP_303303237.1">
    <property type="nucleotide sequence ID" value="NZ_BAABDA010000046.1"/>
</dbReference>
<feature type="chain" id="PRO_5045408996" evidence="5">
    <location>
        <begin position="20"/>
        <end position="439"/>
    </location>
</feature>
<feature type="signal peptide" evidence="5">
    <location>
        <begin position="1"/>
        <end position="19"/>
    </location>
</feature>
<feature type="domain" description="Sulfatase N-terminal" evidence="6">
    <location>
        <begin position="39"/>
        <end position="341"/>
    </location>
</feature>
<dbReference type="InterPro" id="IPR050738">
    <property type="entry name" value="Sulfatase"/>
</dbReference>
<evidence type="ECO:0000256" key="3">
    <source>
        <dbReference type="ARBA" id="ARBA00022801"/>
    </source>
</evidence>
<dbReference type="InterPro" id="IPR000917">
    <property type="entry name" value="Sulfatase_N"/>
</dbReference>
<evidence type="ECO:0000259" key="6">
    <source>
        <dbReference type="Pfam" id="PF00884"/>
    </source>
</evidence>
<keyword evidence="2" id="KW-0479">Metal-binding</keyword>
<dbReference type="PROSITE" id="PS51257">
    <property type="entry name" value="PROKAR_LIPOPROTEIN"/>
    <property type="match status" value="1"/>
</dbReference>
<protein>
    <submittedName>
        <fullName evidence="7">Sulfatase-like hydrolase/transferase</fullName>
    </submittedName>
</protein>
<evidence type="ECO:0000256" key="4">
    <source>
        <dbReference type="ARBA" id="ARBA00022837"/>
    </source>
</evidence>
<keyword evidence="4" id="KW-0106">Calcium</keyword>
<dbReference type="InterPro" id="IPR017850">
    <property type="entry name" value="Alkaline_phosphatase_core_sf"/>
</dbReference>
<proteinExistence type="inferred from homology"/>
<keyword evidence="3" id="KW-0378">Hydrolase</keyword>
<dbReference type="InterPro" id="IPR024607">
    <property type="entry name" value="Sulfatase_CS"/>
</dbReference>
<sequence length="439" mass="47870">MLRYIFISLFMLFVFSCGDSTEMIDDTEKETENTQSTAPNILLIIADDMGLDATPSYDIGNTKPNMPNLQSLIDTGVRFNNLWSNPTCTPTRAGILTGKYGYNTGVTQVGDELSTSETSLQAYLDSNTNSAYSHAVVGKWHLSNNANHPNNMGINYYAGTLGGGVPSYTNWSLNINGTTTTSTEYITTKLTDLAIDWVNDQTKPWFLWLAYNAPHTPFHLPPDDLHSQGVLASDQTSIDANPLPYYLAAIEALDTEMGRLISAMSQEEKDNTIIIFIGDNGTPNQVAQEYVSMRTKGTVYQGGVNVPMIISGKGVTRINATEDALINTTDLFATIANIAGVDITEINDSQSFKTLLSGSGTATRDYTYTEIGKTSGSDYTIRNATHKYISFYDGSEAFYDLSSNPLEAPNLLNANQLPLSASNSSIKDALTTKLSEIRN</sequence>
<comment type="similarity">
    <text evidence="1">Belongs to the sulfatase family.</text>
</comment>